<dbReference type="GO" id="GO:0005829">
    <property type="term" value="C:cytosol"/>
    <property type="evidence" value="ECO:0007669"/>
    <property type="project" value="TreeGrafter"/>
</dbReference>
<dbReference type="SUPFAM" id="SSF51182">
    <property type="entry name" value="RmlC-like cupins"/>
    <property type="match status" value="1"/>
</dbReference>
<keyword evidence="5 8" id="KW-0862">Zinc</keyword>
<reference evidence="10 11" key="1">
    <citation type="submission" date="2019-11" db="EMBL/GenBank/DDBJ databases">
        <authorList>
            <person name="Criscuolo A."/>
        </authorList>
    </citation>
    <scope>NUCLEOTIDE SEQUENCE [LARGE SCALE GENOMIC DNA]</scope>
    <source>
        <strain evidence="10">CIP111667</strain>
    </source>
</reference>
<evidence type="ECO:0000256" key="2">
    <source>
        <dbReference type="ARBA" id="ARBA00010772"/>
    </source>
</evidence>
<evidence type="ECO:0000256" key="1">
    <source>
        <dbReference type="ARBA" id="ARBA00000757"/>
    </source>
</evidence>
<keyword evidence="4 8" id="KW-0479">Metal-binding</keyword>
<comment type="caution">
    <text evidence="10">The sequence shown here is derived from an EMBL/GenBank/DDBJ whole genome shotgun (WGS) entry which is preliminary data.</text>
</comment>
<evidence type="ECO:0000313" key="11">
    <source>
        <dbReference type="Proteomes" id="UP000419743"/>
    </source>
</evidence>
<feature type="domain" description="Phosphomannose isomerase type I catalytic" evidence="9">
    <location>
        <begin position="4"/>
        <end position="150"/>
    </location>
</feature>
<dbReference type="GO" id="GO:0009298">
    <property type="term" value="P:GDP-mannose biosynthetic process"/>
    <property type="evidence" value="ECO:0007669"/>
    <property type="project" value="InterPro"/>
</dbReference>
<dbReference type="PRINTS" id="PR00714">
    <property type="entry name" value="MAN6PISMRASE"/>
</dbReference>
<dbReference type="EMBL" id="CACRYJ010000032">
    <property type="protein sequence ID" value="VZO37195.1"/>
    <property type="molecule type" value="Genomic_DNA"/>
</dbReference>
<dbReference type="InterPro" id="IPR014710">
    <property type="entry name" value="RmlC-like_jellyroll"/>
</dbReference>
<evidence type="ECO:0000259" key="9">
    <source>
        <dbReference type="Pfam" id="PF20511"/>
    </source>
</evidence>
<accession>A0A7M4DJH8</accession>
<evidence type="ECO:0000256" key="5">
    <source>
        <dbReference type="ARBA" id="ARBA00022833"/>
    </source>
</evidence>
<gene>
    <name evidence="10" type="primary">manA_1</name>
    <name evidence="10" type="ORF">HALOF300_02285</name>
</gene>
<dbReference type="InterPro" id="IPR016305">
    <property type="entry name" value="Mannose-6-P_Isomerase"/>
</dbReference>
<evidence type="ECO:0000256" key="7">
    <source>
        <dbReference type="PIRSR" id="PIRSR001480-1"/>
    </source>
</evidence>
<comment type="similarity">
    <text evidence="2">Belongs to the mannose-6-phosphate isomerase type 1 family.</text>
</comment>
<evidence type="ECO:0000313" key="10">
    <source>
        <dbReference type="EMBL" id="VZO37195.1"/>
    </source>
</evidence>
<feature type="binding site" evidence="8">
    <location>
        <position position="96"/>
    </location>
    <ligand>
        <name>Zn(2+)</name>
        <dbReference type="ChEBI" id="CHEBI:29105"/>
    </ligand>
</feature>
<dbReference type="EC" id="5.3.1.8" evidence="3"/>
<dbReference type="Pfam" id="PF20511">
    <property type="entry name" value="PMI_typeI_cat"/>
    <property type="match status" value="1"/>
</dbReference>
<dbReference type="Gene3D" id="1.10.441.10">
    <property type="entry name" value="Phosphomannose Isomerase, domain 2"/>
    <property type="match status" value="1"/>
</dbReference>
<dbReference type="PIRSF" id="PIRSF001480">
    <property type="entry name" value="Mannose-6-phosphate_isomerase"/>
    <property type="match status" value="1"/>
</dbReference>
<evidence type="ECO:0000256" key="3">
    <source>
        <dbReference type="ARBA" id="ARBA00011956"/>
    </source>
</evidence>
<dbReference type="GO" id="GO:0004476">
    <property type="term" value="F:mannose-6-phosphate isomerase activity"/>
    <property type="evidence" value="ECO:0007669"/>
    <property type="project" value="UniProtKB-EC"/>
</dbReference>
<evidence type="ECO:0000256" key="8">
    <source>
        <dbReference type="PIRSR" id="PIRSR001480-2"/>
    </source>
</evidence>
<name>A0A7M4DJH8_9MICO</name>
<dbReference type="PANTHER" id="PTHR10309:SF0">
    <property type="entry name" value="MANNOSE-6-PHOSPHATE ISOMERASE"/>
    <property type="match status" value="1"/>
</dbReference>
<dbReference type="GO" id="GO:0008270">
    <property type="term" value="F:zinc ion binding"/>
    <property type="evidence" value="ECO:0007669"/>
    <property type="project" value="InterPro"/>
</dbReference>
<comment type="catalytic activity">
    <reaction evidence="1">
        <text>D-mannose 6-phosphate = D-fructose 6-phosphate</text>
        <dbReference type="Rhea" id="RHEA:12356"/>
        <dbReference type="ChEBI" id="CHEBI:58735"/>
        <dbReference type="ChEBI" id="CHEBI:61527"/>
        <dbReference type="EC" id="5.3.1.8"/>
    </reaction>
</comment>
<evidence type="ECO:0000256" key="4">
    <source>
        <dbReference type="ARBA" id="ARBA00022723"/>
    </source>
</evidence>
<keyword evidence="6 10" id="KW-0413">Isomerase</keyword>
<sequence>MHLLTNPLLRYRWGSGDLLQRLLGVPTDGHPLAEVRIGAHGEESSQLIEGGHAVRLDRFVAAHPAATLGDAATRDGGRRLPFEARLLATTAPLPLQVCPDATQARVGHAREEAASVDAYAPQRLYPDDSARPGLIHAFSGVQMLAGFRPVPAIRASLAGWDLSILAPIASALTQAGPGDELLYALTTLLASSATKQRQIAEGLARAAQEHPEHPDAGLVTLLAEHHPGDVGVVLALLLNQVRMEPGEVRYLPPGMIHGYLSGMGLELTASSGNVVRAGLSLEHVDLRQVLRIAGLTVGEPSRLESVPDGVAAVFASPAGDLGLWASPGAPGPVPGPAHGPRLVVCLHRWSPEADAGPGGRATVSLTTDAGGMTLSTGQSAFVSDADGPLRVRSSGPVLVAHLPQAR</sequence>
<dbReference type="GO" id="GO:0005975">
    <property type="term" value="P:carbohydrate metabolic process"/>
    <property type="evidence" value="ECO:0007669"/>
    <property type="project" value="InterPro"/>
</dbReference>
<protein>
    <recommendedName>
        <fullName evidence="3">mannose-6-phosphate isomerase</fullName>
        <ecNumber evidence="3">5.3.1.8</ecNumber>
    </recommendedName>
</protein>
<keyword evidence="11" id="KW-1185">Reference proteome</keyword>
<dbReference type="Proteomes" id="UP000419743">
    <property type="component" value="Unassembled WGS sequence"/>
</dbReference>
<dbReference type="AlphaFoldDB" id="A0A7M4DJH8"/>
<dbReference type="InterPro" id="IPR001250">
    <property type="entry name" value="Man6P_Isoase-1"/>
</dbReference>
<dbReference type="RefSeq" id="WP_156741051.1">
    <property type="nucleotide sequence ID" value="NZ_CACRYJ010000032.1"/>
</dbReference>
<organism evidence="10 11">
    <name type="scientific">Occultella aeris</name>
    <dbReference type="NCBI Taxonomy" id="2761496"/>
    <lineage>
        <taxon>Bacteria</taxon>
        <taxon>Bacillati</taxon>
        <taxon>Actinomycetota</taxon>
        <taxon>Actinomycetes</taxon>
        <taxon>Micrococcales</taxon>
        <taxon>Ruaniaceae</taxon>
        <taxon>Occultella</taxon>
    </lineage>
</organism>
<proteinExistence type="inferred from homology"/>
<dbReference type="InterPro" id="IPR011051">
    <property type="entry name" value="RmlC_Cupin_sf"/>
</dbReference>
<feature type="binding site" evidence="8">
    <location>
        <position position="257"/>
    </location>
    <ligand>
        <name>Zn(2+)</name>
        <dbReference type="ChEBI" id="CHEBI:29105"/>
    </ligand>
</feature>
<evidence type="ECO:0000256" key="6">
    <source>
        <dbReference type="ARBA" id="ARBA00023235"/>
    </source>
</evidence>
<dbReference type="NCBIfam" id="TIGR00218">
    <property type="entry name" value="manA"/>
    <property type="match status" value="1"/>
</dbReference>
<feature type="active site" evidence="7">
    <location>
        <position position="276"/>
    </location>
</feature>
<comment type="cofactor">
    <cofactor evidence="8">
        <name>Zn(2+)</name>
        <dbReference type="ChEBI" id="CHEBI:29105"/>
    </cofactor>
    <text evidence="8">Binds 1 zinc ion per subunit.</text>
</comment>
<dbReference type="PANTHER" id="PTHR10309">
    <property type="entry name" value="MANNOSE-6-PHOSPHATE ISOMERASE"/>
    <property type="match status" value="1"/>
</dbReference>
<dbReference type="Gene3D" id="2.60.120.10">
    <property type="entry name" value="Jelly Rolls"/>
    <property type="match status" value="2"/>
</dbReference>
<dbReference type="InterPro" id="IPR046457">
    <property type="entry name" value="PMI_typeI_cat"/>
</dbReference>